<dbReference type="InterPro" id="IPR006162">
    <property type="entry name" value="Ppantetheine_attach_site"/>
</dbReference>
<keyword evidence="3" id="KW-0596">Phosphopantetheine</keyword>
<evidence type="ECO:0000256" key="3">
    <source>
        <dbReference type="ARBA" id="ARBA00022450"/>
    </source>
</evidence>
<protein>
    <submittedName>
        <fullName evidence="10">HxxPF-repeated domain-containing protein</fullName>
    </submittedName>
</protein>
<dbReference type="GO" id="GO:0030170">
    <property type="term" value="F:pyridoxal phosphate binding"/>
    <property type="evidence" value="ECO:0007669"/>
    <property type="project" value="InterPro"/>
</dbReference>
<dbReference type="EMBL" id="FNBN01000002">
    <property type="protein sequence ID" value="SDF55971.1"/>
    <property type="molecule type" value="Genomic_DNA"/>
</dbReference>
<dbReference type="PROSITE" id="PS50075">
    <property type="entry name" value="CARRIER"/>
    <property type="match status" value="1"/>
</dbReference>
<dbReference type="Pfam" id="PF00202">
    <property type="entry name" value="Aminotran_3"/>
    <property type="match status" value="1"/>
</dbReference>
<evidence type="ECO:0000256" key="7">
    <source>
        <dbReference type="ARBA" id="ARBA00054155"/>
    </source>
</evidence>
<dbReference type="InterPro" id="IPR050091">
    <property type="entry name" value="PKS_NRPS_Biosynth_Enz"/>
</dbReference>
<keyword evidence="4" id="KW-0597">Phosphoprotein</keyword>
<keyword evidence="6" id="KW-0663">Pyridoxal phosphate</keyword>
<dbReference type="InterPro" id="IPR009081">
    <property type="entry name" value="PP-bd_ACP"/>
</dbReference>
<dbReference type="InterPro" id="IPR020841">
    <property type="entry name" value="PKS_Beta-ketoAc_synthase_dom"/>
</dbReference>
<evidence type="ECO:0000256" key="2">
    <source>
        <dbReference type="ARBA" id="ARBA00001957"/>
    </source>
</evidence>
<name>A0A1G7M2V5_CHIFI</name>
<dbReference type="Pfam" id="PF00668">
    <property type="entry name" value="Condensation"/>
    <property type="match status" value="1"/>
</dbReference>
<reference evidence="10 11" key="1">
    <citation type="submission" date="2016-10" db="EMBL/GenBank/DDBJ databases">
        <authorList>
            <person name="de Groot N.N."/>
        </authorList>
    </citation>
    <scope>NUCLEOTIDE SEQUENCE [LARGE SCALE GENOMIC DNA]</scope>
    <source>
        <strain evidence="10 11">DSM 527</strain>
    </source>
</reference>
<organism evidence="10 11">
    <name type="scientific">Chitinophaga filiformis</name>
    <name type="common">Myxococcus filiformis</name>
    <name type="synonym">Flexibacter filiformis</name>
    <dbReference type="NCBI Taxonomy" id="104663"/>
    <lineage>
        <taxon>Bacteria</taxon>
        <taxon>Pseudomonadati</taxon>
        <taxon>Bacteroidota</taxon>
        <taxon>Chitinophagia</taxon>
        <taxon>Chitinophagales</taxon>
        <taxon>Chitinophagaceae</taxon>
        <taxon>Chitinophaga</taxon>
    </lineage>
</organism>
<dbReference type="InterPro" id="IPR014031">
    <property type="entry name" value="Ketoacyl_synth_C"/>
</dbReference>
<evidence type="ECO:0000313" key="11">
    <source>
        <dbReference type="Proteomes" id="UP000199045"/>
    </source>
</evidence>
<evidence type="ECO:0000256" key="1">
    <source>
        <dbReference type="ARBA" id="ARBA00001933"/>
    </source>
</evidence>
<dbReference type="Pfam" id="PF22621">
    <property type="entry name" value="CurL-like_PKS_C"/>
    <property type="match status" value="1"/>
</dbReference>
<evidence type="ECO:0000259" key="8">
    <source>
        <dbReference type="PROSITE" id="PS50075"/>
    </source>
</evidence>
<dbReference type="Pfam" id="PF00550">
    <property type="entry name" value="PP-binding"/>
    <property type="match status" value="1"/>
</dbReference>
<comment type="cofactor">
    <cofactor evidence="1">
        <name>pyridoxal 5'-phosphate</name>
        <dbReference type="ChEBI" id="CHEBI:597326"/>
    </cofactor>
</comment>
<dbReference type="Gene3D" id="3.40.47.10">
    <property type="match status" value="1"/>
</dbReference>
<dbReference type="GO" id="GO:0004312">
    <property type="term" value="F:fatty acid synthase activity"/>
    <property type="evidence" value="ECO:0007669"/>
    <property type="project" value="TreeGrafter"/>
</dbReference>
<dbReference type="OrthoDB" id="9778690at2"/>
<evidence type="ECO:0000259" key="9">
    <source>
        <dbReference type="PROSITE" id="PS52004"/>
    </source>
</evidence>
<comment type="function">
    <text evidence="7">Involved in production of the polyketide antibiotic thailandamide.</text>
</comment>
<dbReference type="PANTHER" id="PTHR43775">
    <property type="entry name" value="FATTY ACID SYNTHASE"/>
    <property type="match status" value="1"/>
</dbReference>
<dbReference type="InterPro" id="IPR016039">
    <property type="entry name" value="Thiolase-like"/>
</dbReference>
<dbReference type="RefSeq" id="WP_089830491.1">
    <property type="nucleotide sequence ID" value="NZ_FNBN01000002.1"/>
</dbReference>
<evidence type="ECO:0000256" key="5">
    <source>
        <dbReference type="ARBA" id="ARBA00022679"/>
    </source>
</evidence>
<dbReference type="Gene3D" id="3.40.640.10">
    <property type="entry name" value="Type I PLP-dependent aspartate aminotransferase-like (Major domain)"/>
    <property type="match status" value="1"/>
</dbReference>
<dbReference type="SUPFAM" id="SSF53901">
    <property type="entry name" value="Thiolase-like"/>
    <property type="match status" value="1"/>
</dbReference>
<dbReference type="InterPro" id="IPR014030">
    <property type="entry name" value="Ketoacyl_synth_N"/>
</dbReference>
<dbReference type="PROSITE" id="PS52004">
    <property type="entry name" value="KS3_2"/>
    <property type="match status" value="1"/>
</dbReference>
<dbReference type="Gene3D" id="3.30.559.10">
    <property type="entry name" value="Chloramphenicol acetyltransferase-like domain"/>
    <property type="match status" value="1"/>
</dbReference>
<dbReference type="CDD" id="cd00833">
    <property type="entry name" value="PKS"/>
    <property type="match status" value="1"/>
</dbReference>
<dbReference type="InterPro" id="IPR005814">
    <property type="entry name" value="Aminotrans_3"/>
</dbReference>
<dbReference type="InterPro" id="IPR001242">
    <property type="entry name" value="Condensation_dom"/>
</dbReference>
<dbReference type="InterPro" id="IPR015421">
    <property type="entry name" value="PyrdxlP-dep_Trfase_major"/>
</dbReference>
<dbReference type="SUPFAM" id="SSF53383">
    <property type="entry name" value="PLP-dependent transferases"/>
    <property type="match status" value="1"/>
</dbReference>
<dbReference type="GO" id="GO:0008483">
    <property type="term" value="F:transaminase activity"/>
    <property type="evidence" value="ECO:0007669"/>
    <property type="project" value="InterPro"/>
</dbReference>
<dbReference type="GO" id="GO:0006633">
    <property type="term" value="P:fatty acid biosynthetic process"/>
    <property type="evidence" value="ECO:0007669"/>
    <property type="project" value="TreeGrafter"/>
</dbReference>
<dbReference type="SUPFAM" id="SSF47336">
    <property type="entry name" value="ACP-like"/>
    <property type="match status" value="1"/>
</dbReference>
<dbReference type="PANTHER" id="PTHR43775:SF37">
    <property type="entry name" value="SI:DKEY-61P9.11"/>
    <property type="match status" value="1"/>
</dbReference>
<dbReference type="InterPro" id="IPR015422">
    <property type="entry name" value="PyrdxlP-dep_Trfase_small"/>
</dbReference>
<dbReference type="Gene3D" id="3.90.1150.10">
    <property type="entry name" value="Aspartate Aminotransferase, domain 1"/>
    <property type="match status" value="1"/>
</dbReference>
<gene>
    <name evidence="10" type="ORF">SAMN04488121_102270</name>
</gene>
<dbReference type="FunFam" id="3.40.47.10:FF:000019">
    <property type="entry name" value="Polyketide synthase type I"/>
    <property type="match status" value="1"/>
</dbReference>
<dbReference type="InterPro" id="IPR036736">
    <property type="entry name" value="ACP-like_sf"/>
</dbReference>
<feature type="domain" description="Carrier" evidence="8">
    <location>
        <begin position="617"/>
        <end position="692"/>
    </location>
</feature>
<accession>A0A1G7M2V5</accession>
<evidence type="ECO:0000313" key="10">
    <source>
        <dbReference type="EMBL" id="SDF55971.1"/>
    </source>
</evidence>
<comment type="cofactor">
    <cofactor evidence="2">
        <name>pantetheine 4'-phosphate</name>
        <dbReference type="ChEBI" id="CHEBI:47942"/>
    </cofactor>
</comment>
<evidence type="ECO:0000256" key="4">
    <source>
        <dbReference type="ARBA" id="ARBA00022553"/>
    </source>
</evidence>
<dbReference type="Pfam" id="PF02801">
    <property type="entry name" value="Ketoacyl-synt_C"/>
    <property type="match status" value="1"/>
</dbReference>
<dbReference type="Gene3D" id="3.30.70.3290">
    <property type="match status" value="1"/>
</dbReference>
<dbReference type="Pfam" id="PF00109">
    <property type="entry name" value="ketoacyl-synt"/>
    <property type="match status" value="1"/>
</dbReference>
<dbReference type="Proteomes" id="UP000199045">
    <property type="component" value="Unassembled WGS sequence"/>
</dbReference>
<dbReference type="PROSITE" id="PS00600">
    <property type="entry name" value="AA_TRANSFER_CLASS_3"/>
    <property type="match status" value="1"/>
</dbReference>
<dbReference type="SUPFAM" id="SSF52777">
    <property type="entry name" value="CoA-dependent acyltransferases"/>
    <property type="match status" value="2"/>
</dbReference>
<dbReference type="Gene3D" id="1.10.1200.10">
    <property type="entry name" value="ACP-like"/>
    <property type="match status" value="1"/>
</dbReference>
<dbReference type="InterPro" id="IPR049704">
    <property type="entry name" value="Aminotrans_3_PPA_site"/>
</dbReference>
<dbReference type="InterPro" id="IPR023213">
    <property type="entry name" value="CAT-like_dom_sf"/>
</dbReference>
<dbReference type="InterPro" id="IPR015424">
    <property type="entry name" value="PyrdxlP-dep_Trfase"/>
</dbReference>
<dbReference type="PROSITE" id="PS00012">
    <property type="entry name" value="PHOSPHOPANTETHEINE"/>
    <property type="match status" value="1"/>
</dbReference>
<dbReference type="Gene3D" id="3.30.559.30">
    <property type="entry name" value="Nonribosomal peptide synthetase, condensation domain"/>
    <property type="match status" value="1"/>
</dbReference>
<proteinExistence type="predicted"/>
<dbReference type="STRING" id="104663.SAMN04488121_102270"/>
<feature type="domain" description="Ketosynthase family 3 (KS3)" evidence="9">
    <location>
        <begin position="29"/>
        <end position="452"/>
    </location>
</feature>
<sequence>MENIELVKKLYERLKIAEERIVALEKKEGMPVAIVGMSCRFPGAENIAAFWENLCNGKDAVTEVPDARWHAARFYDKNPDAPGKSYCTKGAFIDDVKGFDAAFFRINPAEARQMSPQQRILLETTWQALEAANIPPGSLNGTDAAVFLSISDDQYRHLAAGGNVNGISHFSVTGNAISTAGGRIAYQLGLTGANMVIDTACSSSLVAVDLAVRELRAGKTNVAIAGGVNLFLTPFGHISLSKTRALAEDGRCKAFDASADGYGRGEGCGIVVLKRYDDAVKNGDHIIAVIKGTAVNQDGASNGMTAPNGLAQERLLKSVLHDAKVNPNDVLYVETHGTGTKLGDPIEAEALQQAYITENKRQYPLYVGSVKTNIGHLESAAGIAALIKTALCLYHGKIPASLHYHQPNPVIHWHEQVKVVTALTDMPQLESRLAAVSSFGFSGTNVHMILQSAEQEYSNPYPDECAVLLLSARSMIALKKLATAYVAYLRNATFALPDIAYTALHCRDHFEERVAVIAENKAAAVRLLELFMAGADEKLLVSPGMSHSHCPLLQEDAQQFLLKKKQHPWSLRGTLVPIPVYQFEHEEFWVEDSLYRSAEEPSGEVVKAVPVVLIEDVSVTLYVDRIVGEITEMNAGTFGDDDDFFGLGMDSIMIMHLRERILEDKKVNIEISLFYDKLNTPGKLKEYLQSAAPGTLPVKKTVEAAFVPYKVPEIAADQMAEGKEAALQTLVNDVVKRSSSSKQLTQEYRQYLANNRNIAGFKPRWKEMVYQPVAVRAEGAYIWDKEENRYLDFTMGFGVHLFGYNPPFVNRHLQEVLDDKLFLGALSPQAGELAMRICQITGNERAAFYNTGTEAVMVALRLARAVTQKNRIVIFSGSYHGTFDGILARQGKEVYGEPLAPGVSSSVSQDVLVLRYGNEEDLEVIAGMAGEIAAVLVEPVQSRRPDFFPEHFLQQLSGITTQHNIALIFDEVISGFRFAINGIRAFTKVRPDISVYGKIIGGGIPIGVVAGNRRFMDAVDGGFWSYGDNSHPTVMNTFVAGTFCHHPLAMAAGIHVLNHLEATPGIYQQLEQTTSGICDELNTFFKSQRLPISMVHFGSLFRFVLKGNYELLFYKLLAKGIYIWEGRNCYVSTAHTATDIRQLTDAVKDSCLELLRDELISATEEEVLPEIKLSAAQQNIWWAWQLQPESSLFNLSETMLIEGGFLPDKFGEACNLLTQRHEILRTVFYEKDGVPWQRTVQDRQFALTWMELPEGDSAATQLLLEKNQEPFRPGDEWLWRVVVSERKNGAYLVAVTVHHIICDGWSMEVLFNDLIDLYNALIKGETIKDAESLQYRHYVQEEQESVTNEALRNFWHAQVKDVNPLHIPGTTTDGSPGNGAFSSLISGQHYAGIRQLATDLNLSVFTVITAVTQLLLHSYTGETDITTGTPVTGRSKAKWHKLVGHFLNILVLRTQLRKEETFAQLLQRLKVHLMEMFEKQDYSFETLKNECWDRSKGEQHPFFEIEISLQNFRLKRHHTSREFNGLSVSTFSSLSIDPRKYPMEFRFDEGHDDIALQIHYDTGRYPASLVKEMLEDWQMLLELSFTNRDESLATLTGALKELKAAKTKQALHSRRSENLLKLTTTK</sequence>
<keyword evidence="5" id="KW-0808">Transferase</keyword>
<dbReference type="SMART" id="SM00825">
    <property type="entry name" value="PKS_KS"/>
    <property type="match status" value="1"/>
</dbReference>
<evidence type="ECO:0000256" key="6">
    <source>
        <dbReference type="ARBA" id="ARBA00022898"/>
    </source>
</evidence>